<feature type="chain" id="PRO_5013268508" description="N-acetylmuramoyl-L-alanine amidase" evidence="4">
    <location>
        <begin position="18"/>
        <end position="395"/>
    </location>
</feature>
<dbReference type="SUPFAM" id="SSF53187">
    <property type="entry name" value="Zn-dependent exopeptidases"/>
    <property type="match status" value="1"/>
</dbReference>
<dbReference type="AlphaFoldDB" id="A0A1M5LL82"/>
<dbReference type="Pfam" id="PF01520">
    <property type="entry name" value="Amidase_3"/>
    <property type="match status" value="1"/>
</dbReference>
<accession>A0A1M5LL82</accession>
<name>A0A1M5LL82_9RHOB</name>
<dbReference type="GO" id="GO:0030288">
    <property type="term" value="C:outer membrane-bounded periplasmic space"/>
    <property type="evidence" value="ECO:0007669"/>
    <property type="project" value="TreeGrafter"/>
</dbReference>
<dbReference type="RefSeq" id="WP_083526158.1">
    <property type="nucleotide sequence ID" value="NZ_FQXB01000001.1"/>
</dbReference>
<dbReference type="EMBL" id="FQXB01000001">
    <property type="protein sequence ID" value="SHG65439.1"/>
    <property type="molecule type" value="Genomic_DNA"/>
</dbReference>
<sequence>MIRAVLFWLLMSSAAVAQSFTGLARVDPTESRVVDTAGGIDLTLALSQIVPYRVFTLEAPERLVLDFREVNWGDLDTLDFDQAKHVTNVSFGQLRPGWSRMVLELSEPMFLNLASATVEDTDATAVVEISLQRTDAETFAGLSGAPVDPQWGDLFAAPTLQAPNYDDDTLVVVVDPGHGGIDPGAEHGGVTEADLMLTLGIEVAEALNRLDGVEAILTRVSDVFVPLNTRMTIARQNNADLLISLHADALEAGQARGGSVYTLSDKAASVAARRMAERHQRGDLIAGLDLTEQDDRVASVLMDLARAKTGPEGVRFAEVLVANLMENDVRLHRNSLRQGPLAVLNAADFASVLFEVGYLSNDRDRSILLNEDTRKPIVDALAQAVSDWLAMRGLR</sequence>
<dbReference type="GO" id="GO:0008745">
    <property type="term" value="F:N-acetylmuramoyl-L-alanine amidase activity"/>
    <property type="evidence" value="ECO:0007669"/>
    <property type="project" value="UniProtKB-EC"/>
</dbReference>
<dbReference type="InterPro" id="IPR002508">
    <property type="entry name" value="MurNAc-LAA_cat"/>
</dbReference>
<evidence type="ECO:0000259" key="5">
    <source>
        <dbReference type="SMART" id="SM00646"/>
    </source>
</evidence>
<dbReference type="SMART" id="SM00646">
    <property type="entry name" value="Ami_3"/>
    <property type="match status" value="1"/>
</dbReference>
<evidence type="ECO:0000256" key="4">
    <source>
        <dbReference type="SAM" id="SignalP"/>
    </source>
</evidence>
<evidence type="ECO:0000313" key="7">
    <source>
        <dbReference type="Proteomes" id="UP000184074"/>
    </source>
</evidence>
<dbReference type="Gene3D" id="3.40.630.40">
    <property type="entry name" value="Zn-dependent exopeptidases"/>
    <property type="match status" value="1"/>
</dbReference>
<dbReference type="CDD" id="cd02696">
    <property type="entry name" value="MurNAc-LAA"/>
    <property type="match status" value="1"/>
</dbReference>
<dbReference type="InterPro" id="IPR021731">
    <property type="entry name" value="AMIN_dom"/>
</dbReference>
<dbReference type="PANTHER" id="PTHR30404">
    <property type="entry name" value="N-ACETYLMURAMOYL-L-ALANINE AMIDASE"/>
    <property type="match status" value="1"/>
</dbReference>
<feature type="domain" description="MurNAc-LAA" evidence="5">
    <location>
        <begin position="231"/>
        <end position="386"/>
    </location>
</feature>
<reference evidence="6 7" key="1">
    <citation type="submission" date="2016-11" db="EMBL/GenBank/DDBJ databases">
        <authorList>
            <person name="Jaros S."/>
            <person name="Januszkiewicz K."/>
            <person name="Wedrychowicz H."/>
        </authorList>
    </citation>
    <scope>NUCLEOTIDE SEQUENCE [LARGE SCALE GENOMIC DNA]</scope>
    <source>
        <strain evidence="6 7">DSM 28715</strain>
    </source>
</reference>
<dbReference type="InterPro" id="IPR050695">
    <property type="entry name" value="N-acetylmuramoyl_amidase_3"/>
</dbReference>
<comment type="catalytic activity">
    <reaction evidence="1">
        <text>Hydrolyzes the link between N-acetylmuramoyl residues and L-amino acid residues in certain cell-wall glycopeptides.</text>
        <dbReference type="EC" id="3.5.1.28"/>
    </reaction>
</comment>
<gene>
    <name evidence="6" type="ORF">SAMN05444003_0341</name>
</gene>
<keyword evidence="3" id="KW-0378">Hydrolase</keyword>
<protein>
    <recommendedName>
        <fullName evidence="2">N-acetylmuramoyl-L-alanine amidase</fullName>
        <ecNumber evidence="2">3.5.1.28</ecNumber>
    </recommendedName>
</protein>
<dbReference type="Gene3D" id="2.60.40.3500">
    <property type="match status" value="1"/>
</dbReference>
<keyword evidence="7" id="KW-1185">Reference proteome</keyword>
<dbReference type="OrthoDB" id="9806267at2"/>
<evidence type="ECO:0000256" key="1">
    <source>
        <dbReference type="ARBA" id="ARBA00001561"/>
    </source>
</evidence>
<evidence type="ECO:0000256" key="2">
    <source>
        <dbReference type="ARBA" id="ARBA00011901"/>
    </source>
</evidence>
<dbReference type="GO" id="GO:0009253">
    <property type="term" value="P:peptidoglycan catabolic process"/>
    <property type="evidence" value="ECO:0007669"/>
    <property type="project" value="InterPro"/>
</dbReference>
<dbReference type="STRING" id="1508389.SAMN05444003_0341"/>
<dbReference type="PANTHER" id="PTHR30404:SF0">
    <property type="entry name" value="N-ACETYLMURAMOYL-L-ALANINE AMIDASE AMIC"/>
    <property type="match status" value="1"/>
</dbReference>
<organism evidence="6 7">
    <name type="scientific">Cognatiyoonia sediminum</name>
    <dbReference type="NCBI Taxonomy" id="1508389"/>
    <lineage>
        <taxon>Bacteria</taxon>
        <taxon>Pseudomonadati</taxon>
        <taxon>Pseudomonadota</taxon>
        <taxon>Alphaproteobacteria</taxon>
        <taxon>Rhodobacterales</taxon>
        <taxon>Paracoccaceae</taxon>
        <taxon>Cognatiyoonia</taxon>
    </lineage>
</organism>
<evidence type="ECO:0000313" key="6">
    <source>
        <dbReference type="EMBL" id="SHG65439.1"/>
    </source>
</evidence>
<feature type="signal peptide" evidence="4">
    <location>
        <begin position="1"/>
        <end position="17"/>
    </location>
</feature>
<dbReference type="Proteomes" id="UP000184074">
    <property type="component" value="Unassembled WGS sequence"/>
</dbReference>
<dbReference type="EC" id="3.5.1.28" evidence="2"/>
<dbReference type="Pfam" id="PF11741">
    <property type="entry name" value="AMIN"/>
    <property type="match status" value="1"/>
</dbReference>
<keyword evidence="4" id="KW-0732">Signal</keyword>
<evidence type="ECO:0000256" key="3">
    <source>
        <dbReference type="ARBA" id="ARBA00022801"/>
    </source>
</evidence>
<proteinExistence type="predicted"/>